<keyword evidence="5" id="KW-1185">Reference proteome</keyword>
<dbReference type="SUPFAM" id="SSF55729">
    <property type="entry name" value="Acyl-CoA N-acyltransferases (Nat)"/>
    <property type="match status" value="1"/>
</dbReference>
<protein>
    <recommendedName>
        <fullName evidence="3">N-acetyltransferase domain-containing protein</fullName>
    </recommendedName>
</protein>
<feature type="domain" description="N-acetyltransferase" evidence="3">
    <location>
        <begin position="9"/>
        <end position="170"/>
    </location>
</feature>
<dbReference type="Proteomes" id="UP000280501">
    <property type="component" value="Unassembled WGS sequence"/>
</dbReference>
<accession>A0A3N4Z505</accession>
<dbReference type="AlphaFoldDB" id="A0A3N4Z505"/>
<evidence type="ECO:0000313" key="5">
    <source>
        <dbReference type="Proteomes" id="UP000280501"/>
    </source>
</evidence>
<gene>
    <name evidence="4" type="ORF">EDD34_0885</name>
</gene>
<evidence type="ECO:0000259" key="3">
    <source>
        <dbReference type="PROSITE" id="PS51186"/>
    </source>
</evidence>
<proteinExistence type="predicted"/>
<dbReference type="Pfam" id="PF00583">
    <property type="entry name" value="Acetyltransf_1"/>
    <property type="match status" value="1"/>
</dbReference>
<dbReference type="PANTHER" id="PTHR43877">
    <property type="entry name" value="AMINOALKYLPHOSPHONATE N-ACETYLTRANSFERASE-RELATED-RELATED"/>
    <property type="match status" value="1"/>
</dbReference>
<dbReference type="InterPro" id="IPR016890">
    <property type="entry name" value="UCP028520"/>
</dbReference>
<evidence type="ECO:0000256" key="1">
    <source>
        <dbReference type="ARBA" id="ARBA00022679"/>
    </source>
</evidence>
<reference evidence="4 5" key="1">
    <citation type="submission" date="2018-11" db="EMBL/GenBank/DDBJ databases">
        <title>Sequencing the genomes of 1000 actinobacteria strains.</title>
        <authorList>
            <person name="Klenk H.-P."/>
        </authorList>
    </citation>
    <scope>NUCLEOTIDE SEQUENCE [LARGE SCALE GENOMIC DNA]</scope>
    <source>
        <strain evidence="4 5">DSM 15700</strain>
    </source>
</reference>
<dbReference type="PANTHER" id="PTHR43877:SF2">
    <property type="entry name" value="AMINOALKYLPHOSPHONATE N-ACETYLTRANSFERASE-RELATED"/>
    <property type="match status" value="1"/>
</dbReference>
<evidence type="ECO:0000313" key="4">
    <source>
        <dbReference type="EMBL" id="RPF20302.1"/>
    </source>
</evidence>
<sequence>MPVAAPARPVLRPATASDVPALVELNNAAVPAVPVTPADEMRELLGISSLALVATDPADSTDPLGFLLALDPGAEYSSENYDWFEDRGLDHLYVDRIVLGERARNRGIGRQLYDAVFDAAREAERDVVTCEINLDPPNPGSMRFHGRLGFEQAGKQLTKGGEVLVAKMAAQIPERI</sequence>
<dbReference type="OrthoDB" id="6182349at2"/>
<dbReference type="InterPro" id="IPR050832">
    <property type="entry name" value="Bact_Acetyltransf"/>
</dbReference>
<dbReference type="Gene3D" id="3.40.630.30">
    <property type="match status" value="1"/>
</dbReference>
<dbReference type="InterPro" id="IPR000182">
    <property type="entry name" value="GNAT_dom"/>
</dbReference>
<name>A0A3N4Z505_9MICO</name>
<dbReference type="InterPro" id="IPR016181">
    <property type="entry name" value="Acyl_CoA_acyltransferase"/>
</dbReference>
<dbReference type="CDD" id="cd04301">
    <property type="entry name" value="NAT_SF"/>
    <property type="match status" value="1"/>
</dbReference>
<dbReference type="PIRSF" id="PIRSF028520">
    <property type="entry name" value="UCP028520"/>
    <property type="match status" value="1"/>
</dbReference>
<keyword evidence="1" id="KW-0808">Transferase</keyword>
<evidence type="ECO:0000256" key="2">
    <source>
        <dbReference type="ARBA" id="ARBA00023315"/>
    </source>
</evidence>
<dbReference type="GO" id="GO:0016747">
    <property type="term" value="F:acyltransferase activity, transferring groups other than amino-acyl groups"/>
    <property type="evidence" value="ECO:0007669"/>
    <property type="project" value="InterPro"/>
</dbReference>
<organism evidence="4 5">
    <name type="scientific">Myceligenerans xiligouense</name>
    <dbReference type="NCBI Taxonomy" id="253184"/>
    <lineage>
        <taxon>Bacteria</taxon>
        <taxon>Bacillati</taxon>
        <taxon>Actinomycetota</taxon>
        <taxon>Actinomycetes</taxon>
        <taxon>Micrococcales</taxon>
        <taxon>Promicromonosporaceae</taxon>
        <taxon>Myceligenerans</taxon>
    </lineage>
</organism>
<keyword evidence="2" id="KW-0012">Acyltransferase</keyword>
<comment type="caution">
    <text evidence="4">The sequence shown here is derived from an EMBL/GenBank/DDBJ whole genome shotgun (WGS) entry which is preliminary data.</text>
</comment>
<dbReference type="PROSITE" id="PS51186">
    <property type="entry name" value="GNAT"/>
    <property type="match status" value="1"/>
</dbReference>
<dbReference type="RefSeq" id="WP_123813484.1">
    <property type="nucleotide sequence ID" value="NZ_RKQZ01000001.1"/>
</dbReference>
<dbReference type="EMBL" id="RKQZ01000001">
    <property type="protein sequence ID" value="RPF20302.1"/>
    <property type="molecule type" value="Genomic_DNA"/>
</dbReference>